<evidence type="ECO:0000313" key="4">
    <source>
        <dbReference type="Proteomes" id="UP000636709"/>
    </source>
</evidence>
<feature type="transmembrane region" description="Helical" evidence="2">
    <location>
        <begin position="12"/>
        <end position="33"/>
    </location>
</feature>
<comment type="caution">
    <text evidence="3">The sequence shown here is derived from an EMBL/GenBank/DDBJ whole genome shotgun (WGS) entry which is preliminary data.</text>
</comment>
<evidence type="ECO:0000256" key="1">
    <source>
        <dbReference type="SAM" id="MobiDB-lite"/>
    </source>
</evidence>
<feature type="compositionally biased region" description="Polar residues" evidence="1">
    <location>
        <begin position="53"/>
        <end position="62"/>
    </location>
</feature>
<proteinExistence type="predicted"/>
<accession>A0A835KK97</accession>
<dbReference type="OrthoDB" id="638079at2759"/>
<keyword evidence="2" id="KW-0472">Membrane</keyword>
<dbReference type="Proteomes" id="UP000636709">
    <property type="component" value="Unassembled WGS sequence"/>
</dbReference>
<organism evidence="3 4">
    <name type="scientific">Digitaria exilis</name>
    <dbReference type="NCBI Taxonomy" id="1010633"/>
    <lineage>
        <taxon>Eukaryota</taxon>
        <taxon>Viridiplantae</taxon>
        <taxon>Streptophyta</taxon>
        <taxon>Embryophyta</taxon>
        <taxon>Tracheophyta</taxon>
        <taxon>Spermatophyta</taxon>
        <taxon>Magnoliopsida</taxon>
        <taxon>Liliopsida</taxon>
        <taxon>Poales</taxon>
        <taxon>Poaceae</taxon>
        <taxon>PACMAD clade</taxon>
        <taxon>Panicoideae</taxon>
        <taxon>Panicodae</taxon>
        <taxon>Paniceae</taxon>
        <taxon>Anthephorinae</taxon>
        <taxon>Digitaria</taxon>
    </lineage>
</organism>
<evidence type="ECO:0000256" key="2">
    <source>
        <dbReference type="SAM" id="Phobius"/>
    </source>
</evidence>
<keyword evidence="4" id="KW-1185">Reference proteome</keyword>
<gene>
    <name evidence="3" type="ORF">HU200_014433</name>
</gene>
<name>A0A835KK97_9POAL</name>
<reference evidence="3" key="1">
    <citation type="submission" date="2020-07" db="EMBL/GenBank/DDBJ databases">
        <title>Genome sequence and genetic diversity analysis of an under-domesticated orphan crop, white fonio (Digitaria exilis).</title>
        <authorList>
            <person name="Bennetzen J.L."/>
            <person name="Chen S."/>
            <person name="Ma X."/>
            <person name="Wang X."/>
            <person name="Yssel A.E.J."/>
            <person name="Chaluvadi S.R."/>
            <person name="Johnson M."/>
            <person name="Gangashetty P."/>
            <person name="Hamidou F."/>
            <person name="Sanogo M.D."/>
            <person name="Zwaenepoel A."/>
            <person name="Wallace J."/>
            <person name="Van De Peer Y."/>
            <person name="Van Deynze A."/>
        </authorList>
    </citation>
    <scope>NUCLEOTIDE SEQUENCE</scope>
    <source>
        <tissue evidence="3">Leaves</tissue>
    </source>
</reference>
<keyword evidence="2" id="KW-1133">Transmembrane helix</keyword>
<keyword evidence="2" id="KW-0812">Transmembrane</keyword>
<dbReference type="EMBL" id="JACEFO010001491">
    <property type="protein sequence ID" value="KAF8735814.1"/>
    <property type="molecule type" value="Genomic_DNA"/>
</dbReference>
<sequence>MFTYRSLRRSIPFHLGLGIGVIGPAFYISLVIWDPIHLFGLLLNRIYIRYPPDNSNRTNWMSDSGLYDMTDQ</sequence>
<protein>
    <submittedName>
        <fullName evidence="3">Uncharacterized protein</fullName>
    </submittedName>
</protein>
<dbReference type="AlphaFoldDB" id="A0A835KK97"/>
<feature type="region of interest" description="Disordered" evidence="1">
    <location>
        <begin position="53"/>
        <end position="72"/>
    </location>
</feature>
<evidence type="ECO:0000313" key="3">
    <source>
        <dbReference type="EMBL" id="KAF8735814.1"/>
    </source>
</evidence>